<name>E9FRP8_DAPPU</name>
<evidence type="ECO:0000256" key="2">
    <source>
        <dbReference type="SAM" id="MobiDB-lite"/>
    </source>
</evidence>
<evidence type="ECO:0000313" key="3">
    <source>
        <dbReference type="EMBL" id="EFX90449.1"/>
    </source>
</evidence>
<dbReference type="InParanoid" id="E9FRP8"/>
<evidence type="ECO:0000313" key="4">
    <source>
        <dbReference type="Proteomes" id="UP000000305"/>
    </source>
</evidence>
<dbReference type="HOGENOM" id="CLU_797559_0_0_1"/>
<feature type="compositionally biased region" description="Basic and acidic residues" evidence="2">
    <location>
        <begin position="336"/>
        <end position="348"/>
    </location>
</feature>
<keyword evidence="4" id="KW-1185">Reference proteome</keyword>
<dbReference type="OrthoDB" id="296187at2759"/>
<accession>E9FRP8</accession>
<keyword evidence="1" id="KW-0175">Coiled coil</keyword>
<dbReference type="EMBL" id="GL732523">
    <property type="protein sequence ID" value="EFX90449.1"/>
    <property type="molecule type" value="Genomic_DNA"/>
</dbReference>
<dbReference type="AlphaFoldDB" id="E9FRP8"/>
<dbReference type="KEGG" id="dpx:DAPPUDRAFT_93938"/>
<evidence type="ECO:0000256" key="1">
    <source>
        <dbReference type="SAM" id="Coils"/>
    </source>
</evidence>
<dbReference type="InterPro" id="IPR031974">
    <property type="entry name" value="PDCD7"/>
</dbReference>
<dbReference type="STRING" id="6669.E9FRP8"/>
<dbReference type="PANTHER" id="PTHR48190">
    <property type="entry name" value="PROGRAMMED CELL DEATH PROTEIN 7"/>
    <property type="match status" value="1"/>
</dbReference>
<dbReference type="Pfam" id="PF16021">
    <property type="entry name" value="PDCD7"/>
    <property type="match status" value="1"/>
</dbReference>
<sequence length="348" mass="40801">MAEWNYNNMNHLSLNLPPSFQPENSSSGSYFNHPVSAPLNFGNPSQIRYSNSKFQFGSDSAHDSLILPTSSSYEMSWEISKTVNQHVVLPMVTEPQQQWLNTMNQRKLDQHFLDNFIQVRIIPRNSLPSDQMNEFRDLVKEAKRLTDRLKVAQEASKVCENPNDSHELDQIKERLEFVNEQIEDLATSKEIKEKLTKRKEKREWLKRKKERQKKEAEEALVRRENLHRLIDDQTEAIRRKELSRKKSLEAKREADVILGEVRRKRNDTQRIGQLLQSLRDLRALRARSLELGRALFSKQEDTDHFNSTLDQLDVIIKKKSADYEEEEKTLTSMMNDHNDSKKSEGVIQ</sequence>
<evidence type="ECO:0008006" key="5">
    <source>
        <dbReference type="Google" id="ProtNLM"/>
    </source>
</evidence>
<protein>
    <recommendedName>
        <fullName evidence="5">Programmed cell death protein 7</fullName>
    </recommendedName>
</protein>
<organism evidence="3 4">
    <name type="scientific">Daphnia pulex</name>
    <name type="common">Water flea</name>
    <dbReference type="NCBI Taxonomy" id="6669"/>
    <lineage>
        <taxon>Eukaryota</taxon>
        <taxon>Metazoa</taxon>
        <taxon>Ecdysozoa</taxon>
        <taxon>Arthropoda</taxon>
        <taxon>Crustacea</taxon>
        <taxon>Branchiopoda</taxon>
        <taxon>Diplostraca</taxon>
        <taxon>Cladocera</taxon>
        <taxon>Anomopoda</taxon>
        <taxon>Daphniidae</taxon>
        <taxon>Daphnia</taxon>
    </lineage>
</organism>
<dbReference type="InterPro" id="IPR052831">
    <property type="entry name" value="Apoptosis_promoter"/>
</dbReference>
<feature type="coiled-coil region" evidence="1">
    <location>
        <begin position="135"/>
        <end position="229"/>
    </location>
</feature>
<proteinExistence type="predicted"/>
<gene>
    <name evidence="3" type="ORF">DAPPUDRAFT_93938</name>
</gene>
<dbReference type="PANTHER" id="PTHR48190:SF2">
    <property type="entry name" value="PROGRAMMED CELL DEATH PROTEIN 7"/>
    <property type="match status" value="1"/>
</dbReference>
<dbReference type="Proteomes" id="UP000000305">
    <property type="component" value="Unassembled WGS sequence"/>
</dbReference>
<reference evidence="3 4" key="1">
    <citation type="journal article" date="2011" name="Science">
        <title>The ecoresponsive genome of Daphnia pulex.</title>
        <authorList>
            <person name="Colbourne J.K."/>
            <person name="Pfrender M.E."/>
            <person name="Gilbert D."/>
            <person name="Thomas W.K."/>
            <person name="Tucker A."/>
            <person name="Oakley T.H."/>
            <person name="Tokishita S."/>
            <person name="Aerts A."/>
            <person name="Arnold G.J."/>
            <person name="Basu M.K."/>
            <person name="Bauer D.J."/>
            <person name="Caceres C.E."/>
            <person name="Carmel L."/>
            <person name="Casola C."/>
            <person name="Choi J.H."/>
            <person name="Detter J.C."/>
            <person name="Dong Q."/>
            <person name="Dusheyko S."/>
            <person name="Eads B.D."/>
            <person name="Frohlich T."/>
            <person name="Geiler-Samerotte K.A."/>
            <person name="Gerlach D."/>
            <person name="Hatcher P."/>
            <person name="Jogdeo S."/>
            <person name="Krijgsveld J."/>
            <person name="Kriventseva E.V."/>
            <person name="Kultz D."/>
            <person name="Laforsch C."/>
            <person name="Lindquist E."/>
            <person name="Lopez J."/>
            <person name="Manak J.R."/>
            <person name="Muller J."/>
            <person name="Pangilinan J."/>
            <person name="Patwardhan R.P."/>
            <person name="Pitluck S."/>
            <person name="Pritham E.J."/>
            <person name="Rechtsteiner A."/>
            <person name="Rho M."/>
            <person name="Rogozin I.B."/>
            <person name="Sakarya O."/>
            <person name="Salamov A."/>
            <person name="Schaack S."/>
            <person name="Shapiro H."/>
            <person name="Shiga Y."/>
            <person name="Skalitzky C."/>
            <person name="Smith Z."/>
            <person name="Souvorov A."/>
            <person name="Sung W."/>
            <person name="Tang Z."/>
            <person name="Tsuchiya D."/>
            <person name="Tu H."/>
            <person name="Vos H."/>
            <person name="Wang M."/>
            <person name="Wolf Y.I."/>
            <person name="Yamagata H."/>
            <person name="Yamada T."/>
            <person name="Ye Y."/>
            <person name="Shaw J.R."/>
            <person name="Andrews J."/>
            <person name="Crease T.J."/>
            <person name="Tang H."/>
            <person name="Lucas S.M."/>
            <person name="Robertson H.M."/>
            <person name="Bork P."/>
            <person name="Koonin E.V."/>
            <person name="Zdobnov E.M."/>
            <person name="Grigoriev I.V."/>
            <person name="Lynch M."/>
            <person name="Boore J.L."/>
        </authorList>
    </citation>
    <scope>NUCLEOTIDE SEQUENCE [LARGE SCALE GENOMIC DNA]</scope>
</reference>
<feature type="region of interest" description="Disordered" evidence="2">
    <location>
        <begin position="325"/>
        <end position="348"/>
    </location>
</feature>